<dbReference type="RefSeq" id="WP_382379672.1">
    <property type="nucleotide sequence ID" value="NZ_JBHRZI010000046.1"/>
</dbReference>
<dbReference type="InterPro" id="IPR029062">
    <property type="entry name" value="Class_I_gatase-like"/>
</dbReference>
<gene>
    <name evidence="3" type="ORF">ACFOWZ_42595</name>
</gene>
<accession>A0ABV8C873</accession>
<dbReference type="Gene3D" id="3.40.50.880">
    <property type="match status" value="1"/>
</dbReference>
<feature type="region of interest" description="Disordered" evidence="1">
    <location>
        <begin position="1"/>
        <end position="24"/>
    </location>
</feature>
<name>A0ABV8C873_9PSEU</name>
<dbReference type="Proteomes" id="UP001595690">
    <property type="component" value="Unassembled WGS sequence"/>
</dbReference>
<dbReference type="Pfam" id="PF00117">
    <property type="entry name" value="GATase"/>
    <property type="match status" value="1"/>
</dbReference>
<dbReference type="PANTHER" id="PTHR42695">
    <property type="entry name" value="GLUTAMINE AMIDOTRANSFERASE YLR126C-RELATED"/>
    <property type="match status" value="1"/>
</dbReference>
<dbReference type="EMBL" id="JBHRZI010000046">
    <property type="protein sequence ID" value="MFC3898197.1"/>
    <property type="molecule type" value="Genomic_DNA"/>
</dbReference>
<feature type="domain" description="Glutamine amidotransferase" evidence="2">
    <location>
        <begin position="66"/>
        <end position="205"/>
    </location>
</feature>
<reference evidence="4" key="1">
    <citation type="journal article" date="2019" name="Int. J. Syst. Evol. Microbiol.">
        <title>The Global Catalogue of Microorganisms (GCM) 10K type strain sequencing project: providing services to taxonomists for standard genome sequencing and annotation.</title>
        <authorList>
            <consortium name="The Broad Institute Genomics Platform"/>
            <consortium name="The Broad Institute Genome Sequencing Center for Infectious Disease"/>
            <person name="Wu L."/>
            <person name="Ma J."/>
        </authorList>
    </citation>
    <scope>NUCLEOTIDE SEQUENCE [LARGE SCALE GENOMIC DNA]</scope>
    <source>
        <strain evidence="4">CGMCC 4.7405</strain>
    </source>
</reference>
<dbReference type="InterPro" id="IPR044992">
    <property type="entry name" value="ChyE-like"/>
</dbReference>
<protein>
    <submittedName>
        <fullName evidence="3">Type 1 glutamine amidotransferase</fullName>
    </submittedName>
</protein>
<keyword evidence="4" id="KW-1185">Reference proteome</keyword>
<dbReference type="SUPFAM" id="SSF52317">
    <property type="entry name" value="Class I glutamine amidotransferase-like"/>
    <property type="match status" value="1"/>
</dbReference>
<dbReference type="PANTHER" id="PTHR42695:SF5">
    <property type="entry name" value="GLUTAMINE AMIDOTRANSFERASE YLR126C-RELATED"/>
    <property type="match status" value="1"/>
</dbReference>
<evidence type="ECO:0000313" key="3">
    <source>
        <dbReference type="EMBL" id="MFC3898197.1"/>
    </source>
</evidence>
<comment type="caution">
    <text evidence="3">The sequence shown here is derived from an EMBL/GenBank/DDBJ whole genome shotgun (WGS) entry which is preliminary data.</text>
</comment>
<dbReference type="CDD" id="cd01741">
    <property type="entry name" value="GATase1_1"/>
    <property type="match status" value="1"/>
</dbReference>
<feature type="compositionally biased region" description="Basic and acidic residues" evidence="1">
    <location>
        <begin position="1"/>
        <end position="23"/>
    </location>
</feature>
<evidence type="ECO:0000313" key="4">
    <source>
        <dbReference type="Proteomes" id="UP001595690"/>
    </source>
</evidence>
<dbReference type="InterPro" id="IPR017926">
    <property type="entry name" value="GATASE"/>
</dbReference>
<evidence type="ECO:0000259" key="2">
    <source>
        <dbReference type="Pfam" id="PF00117"/>
    </source>
</evidence>
<dbReference type="PROSITE" id="PS51273">
    <property type="entry name" value="GATASE_TYPE_1"/>
    <property type="match status" value="1"/>
</dbReference>
<sequence>MKPRDLPCRGCRKQRDEPGESRHSPQILVLQHADWEVPAIYRDLLLEAGWRVVTCRPDLGQEFPDHRPFDGVLAMGGPMSVNDEREFPWLSTEKQVVAAAVTAGTPFFGVCLGAQILASAFGAQVYPARQREFGIHAVRMAAPSFDDPLFGGLPRTLQVFQWHGETFDLPVGAVLLAEGDDVPHQAMRIGTKAYGLQFHAEVSTGLLADWLAVPSCAGEVAEELGPGAARALTADLRIAETRMLRLAERIFTGWMGLVESGPRRGCPCGRKVLADLPG</sequence>
<organism evidence="3 4">
    <name type="scientific">Lentzea rhizosphaerae</name>
    <dbReference type="NCBI Taxonomy" id="2041025"/>
    <lineage>
        <taxon>Bacteria</taxon>
        <taxon>Bacillati</taxon>
        <taxon>Actinomycetota</taxon>
        <taxon>Actinomycetes</taxon>
        <taxon>Pseudonocardiales</taxon>
        <taxon>Pseudonocardiaceae</taxon>
        <taxon>Lentzea</taxon>
    </lineage>
</organism>
<evidence type="ECO:0000256" key="1">
    <source>
        <dbReference type="SAM" id="MobiDB-lite"/>
    </source>
</evidence>
<proteinExistence type="predicted"/>
<keyword evidence="3" id="KW-0315">Glutamine amidotransferase</keyword>